<keyword evidence="8" id="KW-1185">Reference proteome</keyword>
<evidence type="ECO:0000313" key="7">
    <source>
        <dbReference type="EMBL" id="GGG33970.1"/>
    </source>
</evidence>
<evidence type="ECO:0000256" key="1">
    <source>
        <dbReference type="ARBA" id="ARBA00004141"/>
    </source>
</evidence>
<keyword evidence="5" id="KW-0813">Transport</keyword>
<reference evidence="7" key="1">
    <citation type="journal article" date="2014" name="Int. J. Syst. Evol. Microbiol.">
        <title>Complete genome sequence of Corynebacterium casei LMG S-19264T (=DSM 44701T), isolated from a smear-ripened cheese.</title>
        <authorList>
            <consortium name="US DOE Joint Genome Institute (JGI-PGF)"/>
            <person name="Walter F."/>
            <person name="Albersmeier A."/>
            <person name="Kalinowski J."/>
            <person name="Ruckert C."/>
        </authorList>
    </citation>
    <scope>NUCLEOTIDE SEQUENCE</scope>
    <source>
        <strain evidence="7">CGMCC 1.15760</strain>
    </source>
</reference>
<dbReference type="Proteomes" id="UP000616608">
    <property type="component" value="Unassembled WGS sequence"/>
</dbReference>
<feature type="transmembrane region" description="Helical" evidence="5">
    <location>
        <begin position="111"/>
        <end position="136"/>
    </location>
</feature>
<dbReference type="GO" id="GO:0140359">
    <property type="term" value="F:ABC-type transporter activity"/>
    <property type="evidence" value="ECO:0007669"/>
    <property type="project" value="InterPro"/>
</dbReference>
<keyword evidence="3 5" id="KW-1133">Transmembrane helix</keyword>
<dbReference type="PANTHER" id="PTHR43229">
    <property type="entry name" value="NODULATION PROTEIN J"/>
    <property type="match status" value="1"/>
</dbReference>
<evidence type="ECO:0000256" key="4">
    <source>
        <dbReference type="ARBA" id="ARBA00023136"/>
    </source>
</evidence>
<feature type="transmembrane region" description="Helical" evidence="5">
    <location>
        <begin position="264"/>
        <end position="285"/>
    </location>
</feature>
<reference evidence="7" key="2">
    <citation type="submission" date="2020-09" db="EMBL/GenBank/DDBJ databases">
        <authorList>
            <person name="Sun Q."/>
            <person name="Zhou Y."/>
        </authorList>
    </citation>
    <scope>NUCLEOTIDE SEQUENCE</scope>
    <source>
        <strain evidence="7">CGMCC 1.15760</strain>
    </source>
</reference>
<proteinExistence type="inferred from homology"/>
<dbReference type="RefSeq" id="WP_188615971.1">
    <property type="nucleotide sequence ID" value="NZ_BMJT01000018.1"/>
</dbReference>
<feature type="transmembrane region" description="Helical" evidence="5">
    <location>
        <begin position="64"/>
        <end position="86"/>
    </location>
</feature>
<gene>
    <name evidence="7" type="ORF">GCM10007425_30860</name>
</gene>
<dbReference type="PANTHER" id="PTHR43229:SF2">
    <property type="entry name" value="NODULATION PROTEIN J"/>
    <property type="match status" value="1"/>
</dbReference>
<dbReference type="PROSITE" id="PS51012">
    <property type="entry name" value="ABC_TM2"/>
    <property type="match status" value="1"/>
</dbReference>
<dbReference type="InterPro" id="IPR051784">
    <property type="entry name" value="Nod_factor_ABC_transporter"/>
</dbReference>
<dbReference type="AlphaFoldDB" id="A0A917LJW1"/>
<accession>A0A917LJW1</accession>
<dbReference type="GO" id="GO:0005886">
    <property type="term" value="C:plasma membrane"/>
    <property type="evidence" value="ECO:0007669"/>
    <property type="project" value="UniProtKB-SubCell"/>
</dbReference>
<name>A0A917LJW1_9BACI</name>
<feature type="domain" description="ABC transmembrane type-2" evidence="6">
    <location>
        <begin position="19"/>
        <end position="288"/>
    </location>
</feature>
<keyword evidence="5" id="KW-1003">Cell membrane</keyword>
<dbReference type="InterPro" id="IPR013525">
    <property type="entry name" value="ABC2_TM"/>
</dbReference>
<comment type="caution">
    <text evidence="7">The sequence shown here is derived from an EMBL/GenBank/DDBJ whole genome shotgun (WGS) entry which is preliminary data.</text>
</comment>
<evidence type="ECO:0000256" key="2">
    <source>
        <dbReference type="ARBA" id="ARBA00022692"/>
    </source>
</evidence>
<comment type="similarity">
    <text evidence="5">Belongs to the ABC-2 integral membrane protein family.</text>
</comment>
<dbReference type="EMBL" id="BMJT01000018">
    <property type="protein sequence ID" value="GGG33970.1"/>
    <property type="molecule type" value="Genomic_DNA"/>
</dbReference>
<dbReference type="Pfam" id="PF01061">
    <property type="entry name" value="ABC2_membrane"/>
    <property type="match status" value="1"/>
</dbReference>
<evidence type="ECO:0000313" key="8">
    <source>
        <dbReference type="Proteomes" id="UP000616608"/>
    </source>
</evidence>
<feature type="transmembrane region" description="Helical" evidence="5">
    <location>
        <begin position="178"/>
        <end position="199"/>
    </location>
</feature>
<keyword evidence="2 5" id="KW-0812">Transmembrane</keyword>
<protein>
    <recommendedName>
        <fullName evidence="5">Transport permease protein</fullName>
    </recommendedName>
</protein>
<evidence type="ECO:0000259" key="6">
    <source>
        <dbReference type="PROSITE" id="PS51012"/>
    </source>
</evidence>
<evidence type="ECO:0000256" key="3">
    <source>
        <dbReference type="ARBA" id="ARBA00022989"/>
    </source>
</evidence>
<sequence>MTWLALVERHNKIFRRDKLSMFFSLLSVLIMLALYVLFLQKTQLDSFEQQMTITTDVRLLVSEWMIAGLLSISAITTTLGALGIAVRDMEFKVKADFLTAPISRTVLQLSYVINASIVGVFMSLIILIIAEIYLYIQGGLLLPFVVNLQLIGLIILSVFVASAFNVMFVAFIDSLNAFSALSTVLGTVIGFICGIYIPIGVLPEAVQKVIILFPLSHSTVLFRDVLMSQTIDKVFHGLPKEVQTNYESMFGMVYQLGEYSFTPLVSIVILVLCGIVFTSIAIVIMRMKNR</sequence>
<comment type="subcellular location">
    <subcellularLocation>
        <location evidence="5">Cell membrane</location>
        <topology evidence="5">Multi-pass membrane protein</topology>
    </subcellularLocation>
    <subcellularLocation>
        <location evidence="1">Membrane</location>
        <topology evidence="1">Multi-pass membrane protein</topology>
    </subcellularLocation>
</comment>
<organism evidence="7 8">
    <name type="scientific">Lysinibacillus alkalisoli</name>
    <dbReference type="NCBI Taxonomy" id="1911548"/>
    <lineage>
        <taxon>Bacteria</taxon>
        <taxon>Bacillati</taxon>
        <taxon>Bacillota</taxon>
        <taxon>Bacilli</taxon>
        <taxon>Bacillales</taxon>
        <taxon>Bacillaceae</taxon>
        <taxon>Lysinibacillus</taxon>
    </lineage>
</organism>
<feature type="transmembrane region" description="Helical" evidence="5">
    <location>
        <begin position="148"/>
        <end position="171"/>
    </location>
</feature>
<dbReference type="InterPro" id="IPR047817">
    <property type="entry name" value="ABC2_TM_bact-type"/>
</dbReference>
<evidence type="ECO:0000256" key="5">
    <source>
        <dbReference type="RuleBase" id="RU361157"/>
    </source>
</evidence>
<keyword evidence="4 5" id="KW-0472">Membrane</keyword>
<feature type="transmembrane region" description="Helical" evidence="5">
    <location>
        <begin position="21"/>
        <end position="38"/>
    </location>
</feature>